<reference evidence="10" key="1">
    <citation type="journal article" date="2019" name="Int. J. Syst. Evol. Microbiol.">
        <title>The Global Catalogue of Microorganisms (GCM) 10K type strain sequencing project: providing services to taxonomists for standard genome sequencing and annotation.</title>
        <authorList>
            <consortium name="The Broad Institute Genomics Platform"/>
            <consortium name="The Broad Institute Genome Sequencing Center for Infectious Disease"/>
            <person name="Wu L."/>
            <person name="Ma J."/>
        </authorList>
    </citation>
    <scope>NUCLEOTIDE SEQUENCE [LARGE SCALE GENOMIC DNA]</scope>
    <source>
        <strain evidence="10">KACC 11299</strain>
    </source>
</reference>
<evidence type="ECO:0000313" key="9">
    <source>
        <dbReference type="EMBL" id="MFC5604197.1"/>
    </source>
</evidence>
<name>A0ABW0TYW7_9BACL</name>
<evidence type="ECO:0000313" key="10">
    <source>
        <dbReference type="Proteomes" id="UP001596071"/>
    </source>
</evidence>
<comment type="caution">
    <text evidence="9">The sequence shown here is derived from an EMBL/GenBank/DDBJ whole genome shotgun (WGS) entry which is preliminary data.</text>
</comment>
<proteinExistence type="predicted"/>
<evidence type="ECO:0000256" key="7">
    <source>
        <dbReference type="SAM" id="Phobius"/>
    </source>
</evidence>
<accession>A0ABW0TYW7</accession>
<keyword evidence="4 7" id="KW-1133">Transmembrane helix</keyword>
<protein>
    <submittedName>
        <fullName evidence="9">Type II secretion system F family protein</fullName>
    </submittedName>
</protein>
<feature type="transmembrane region" description="Helical" evidence="7">
    <location>
        <begin position="81"/>
        <end position="101"/>
    </location>
</feature>
<keyword evidence="2" id="KW-1003">Cell membrane</keyword>
<dbReference type="PANTHER" id="PTHR35007">
    <property type="entry name" value="INTEGRAL MEMBRANE PROTEIN-RELATED"/>
    <property type="match status" value="1"/>
</dbReference>
<feature type="transmembrane region" description="Helical" evidence="7">
    <location>
        <begin position="107"/>
        <end position="125"/>
    </location>
</feature>
<feature type="transmembrane region" description="Helical" evidence="7">
    <location>
        <begin position="6"/>
        <end position="24"/>
    </location>
</feature>
<feature type="coiled-coil region" evidence="6">
    <location>
        <begin position="220"/>
        <end position="247"/>
    </location>
</feature>
<dbReference type="InterPro" id="IPR042094">
    <property type="entry name" value="T2SS_GspF_sf"/>
</dbReference>
<dbReference type="Gene3D" id="1.20.81.30">
    <property type="entry name" value="Type II secretion system (T2SS), domain F"/>
    <property type="match status" value="1"/>
</dbReference>
<evidence type="ECO:0000256" key="6">
    <source>
        <dbReference type="SAM" id="Coils"/>
    </source>
</evidence>
<gene>
    <name evidence="9" type="ORF">ACFPTP_13290</name>
</gene>
<dbReference type="EMBL" id="JBHSNP010000027">
    <property type="protein sequence ID" value="MFC5604197.1"/>
    <property type="molecule type" value="Genomic_DNA"/>
</dbReference>
<sequence>MVEAFIAASAVFVFLVAVYFLLDYRKSKREWRKEVEQFYLDGEKRKSVIVLVGAKFDETETAKELEPKLVDANIPFTPSEFIGALLVGYMGIVFVLVNMFGLDLMPALLIGMLLVEGARRLLFLLRKNKKKQMLIDQLPEICRILANSTRSGMTLNQGIQLVTQEINEPAKREFKRMAHELSLGIEFSAALRTMERRIDHKEFQLFAATMLIQKKAGGNLSAVLDEMSQTLDERKLLKQEVKTMTAEQRYVSTLVPIIPIFLVLMMNNIIDGFLDPLFTGIGLILLTFFLFGTVLTFVIVRKITNIRV</sequence>
<dbReference type="RefSeq" id="WP_381445706.1">
    <property type="nucleotide sequence ID" value="NZ_JBHSNP010000027.1"/>
</dbReference>
<keyword evidence="3 7" id="KW-0812">Transmembrane</keyword>
<feature type="domain" description="Type II secretion system protein GspF" evidence="8">
    <location>
        <begin position="142"/>
        <end position="266"/>
    </location>
</feature>
<dbReference type="PANTHER" id="PTHR35007:SF1">
    <property type="entry name" value="PILUS ASSEMBLY PROTEIN"/>
    <property type="match status" value="1"/>
</dbReference>
<dbReference type="InterPro" id="IPR018076">
    <property type="entry name" value="T2SS_GspF_dom"/>
</dbReference>
<evidence type="ECO:0000256" key="3">
    <source>
        <dbReference type="ARBA" id="ARBA00022692"/>
    </source>
</evidence>
<evidence type="ECO:0000259" key="8">
    <source>
        <dbReference type="Pfam" id="PF00482"/>
    </source>
</evidence>
<evidence type="ECO:0000256" key="2">
    <source>
        <dbReference type="ARBA" id="ARBA00022475"/>
    </source>
</evidence>
<evidence type="ECO:0000256" key="4">
    <source>
        <dbReference type="ARBA" id="ARBA00022989"/>
    </source>
</evidence>
<dbReference type="Pfam" id="PF00482">
    <property type="entry name" value="T2SSF"/>
    <property type="match status" value="1"/>
</dbReference>
<organism evidence="9 10">
    <name type="scientific">Sporosarcina koreensis</name>
    <dbReference type="NCBI Taxonomy" id="334735"/>
    <lineage>
        <taxon>Bacteria</taxon>
        <taxon>Bacillati</taxon>
        <taxon>Bacillota</taxon>
        <taxon>Bacilli</taxon>
        <taxon>Bacillales</taxon>
        <taxon>Caryophanaceae</taxon>
        <taxon>Sporosarcina</taxon>
    </lineage>
</organism>
<keyword evidence="5 7" id="KW-0472">Membrane</keyword>
<feature type="transmembrane region" description="Helical" evidence="7">
    <location>
        <begin position="276"/>
        <end position="300"/>
    </location>
</feature>
<feature type="transmembrane region" description="Helical" evidence="7">
    <location>
        <begin position="250"/>
        <end position="270"/>
    </location>
</feature>
<comment type="subcellular location">
    <subcellularLocation>
        <location evidence="1">Cell membrane</location>
        <topology evidence="1">Multi-pass membrane protein</topology>
    </subcellularLocation>
</comment>
<evidence type="ECO:0000256" key="1">
    <source>
        <dbReference type="ARBA" id="ARBA00004651"/>
    </source>
</evidence>
<evidence type="ECO:0000256" key="5">
    <source>
        <dbReference type="ARBA" id="ARBA00023136"/>
    </source>
</evidence>
<dbReference type="Proteomes" id="UP001596071">
    <property type="component" value="Unassembled WGS sequence"/>
</dbReference>
<keyword evidence="10" id="KW-1185">Reference proteome</keyword>
<keyword evidence="6" id="KW-0175">Coiled coil</keyword>